<feature type="compositionally biased region" description="Polar residues" evidence="2">
    <location>
        <begin position="123"/>
        <end position="149"/>
    </location>
</feature>
<protein>
    <submittedName>
        <fullName evidence="3">Golgin candidate 5</fullName>
    </submittedName>
</protein>
<feature type="region of interest" description="Disordered" evidence="2">
    <location>
        <begin position="222"/>
        <end position="242"/>
    </location>
</feature>
<dbReference type="GO" id="GO:0005794">
    <property type="term" value="C:Golgi apparatus"/>
    <property type="evidence" value="ECO:0007669"/>
    <property type="project" value="TreeGrafter"/>
</dbReference>
<keyword evidence="4" id="KW-1185">Reference proteome</keyword>
<feature type="coiled-coil region" evidence="1">
    <location>
        <begin position="756"/>
        <end position="815"/>
    </location>
</feature>
<comment type="caution">
    <text evidence="3">The sequence shown here is derived from an EMBL/GenBank/DDBJ whole genome shotgun (WGS) entry which is preliminary data.</text>
</comment>
<sequence>MDWFSLASSTLDSFQKELTKEIGLGSRDDEREADAAAAAEAEPRGSQDDQWQEWDVGDGHENNLDDDQWDDVDTGALPTSFTPVSKAHSLDASESVQHHEQGRGEESALSILRTGSDQRDVTTDTSAVPENTSSGQKSGAPGTTDTSALGTVERGFQAANQQIEHSARMEHVASDFVSEIESNSVENGWAEHEQAIELAHHEEDGQSDLSFPHALQAESAIPAAGADADSRTSAKDSVQNGMEKGAGSVDMVVSANAGAELPLAARLKGLEVSQHEDTLENKDAVERLDEQAKLQQEHQIQIEQQQSADDEEQRRRNQQKREQLEARLAAAHAQRRGSEHKVTELEGQLSQLVQERENLRRSRDSRSAEQELLKEKDKQIEAVLRDGEKLSVRVAQAEAELRAARKRARETSELLKDLETQTEPTNKELRELTAEVGRLESLQSAIKKERESVETRLLELGSTSRARTDLYSALEAAKSDLETLKSVVQVALENQRMELQAELEAGLQQIEQEQNKLEAESSKVLGDLKQQSTQAAESWARLDRALRAEIEELENRCVELQARNEQTAASVPNATKPLIRQIEALEAAERERLGAMQLVDQKARAKTESLESDLRVSRDECKRIMERLGEVEAKLRAAEGAQKECLLTRDRISTEINLLREAAAQEYAKHEAEIAPSRDEITKLDAEERALDSERVRVIESHLALTDAAEKREQELRETLTTLRIQAAQLDSAENRYESSRSSFINGLLEPGANALEDVELELRALVRKRTEFLQNIESSVAYREQTIRTLATKLEELELECSKVESSLSTLGDDYVTLEKRHAALTEMFREKESAALHLEQDLEDIRSVHKEQISSLIAKLETLRSA</sequence>
<evidence type="ECO:0000313" key="4">
    <source>
        <dbReference type="Proteomes" id="UP000324585"/>
    </source>
</evidence>
<feature type="compositionally biased region" description="Basic and acidic residues" evidence="2">
    <location>
        <begin position="88"/>
        <end position="106"/>
    </location>
</feature>
<dbReference type="GO" id="GO:0005783">
    <property type="term" value="C:endoplasmic reticulum"/>
    <property type="evidence" value="ECO:0007669"/>
    <property type="project" value="TreeGrafter"/>
</dbReference>
<dbReference type="EMBL" id="VRMN01000008">
    <property type="protein sequence ID" value="KAA8492862.1"/>
    <property type="molecule type" value="Genomic_DNA"/>
</dbReference>
<feature type="compositionally biased region" description="Low complexity" evidence="2">
    <location>
        <begin position="297"/>
        <end position="307"/>
    </location>
</feature>
<accession>A0A5J4YPR4</accession>
<dbReference type="PANTHER" id="PTHR46515">
    <property type="entry name" value="TATA ELEMENT MODULATORY FACTOR TMF1"/>
    <property type="match status" value="1"/>
</dbReference>
<organism evidence="3 4">
    <name type="scientific">Porphyridium purpureum</name>
    <name type="common">Red alga</name>
    <name type="synonym">Porphyridium cruentum</name>
    <dbReference type="NCBI Taxonomy" id="35688"/>
    <lineage>
        <taxon>Eukaryota</taxon>
        <taxon>Rhodophyta</taxon>
        <taxon>Bangiophyceae</taxon>
        <taxon>Porphyridiales</taxon>
        <taxon>Porphyridiaceae</taxon>
        <taxon>Porphyridium</taxon>
    </lineage>
</organism>
<feature type="region of interest" description="Disordered" evidence="2">
    <location>
        <begin position="354"/>
        <end position="373"/>
    </location>
</feature>
<reference evidence="4" key="1">
    <citation type="journal article" date="2019" name="Nat. Commun.">
        <title>Expansion of phycobilisome linker gene families in mesophilic red algae.</title>
        <authorList>
            <person name="Lee J."/>
            <person name="Kim D."/>
            <person name="Bhattacharya D."/>
            <person name="Yoon H.S."/>
        </authorList>
    </citation>
    <scope>NUCLEOTIDE SEQUENCE [LARGE SCALE GENOMIC DNA]</scope>
    <source>
        <strain evidence="4">CCMP 1328</strain>
    </source>
</reference>
<dbReference type="Proteomes" id="UP000324585">
    <property type="component" value="Unassembled WGS sequence"/>
</dbReference>
<feature type="compositionally biased region" description="Acidic residues" evidence="2">
    <location>
        <begin position="64"/>
        <end position="73"/>
    </location>
</feature>
<dbReference type="OMA" id="QEYAKHE"/>
<evidence type="ECO:0000256" key="1">
    <source>
        <dbReference type="SAM" id="Coils"/>
    </source>
</evidence>
<feature type="compositionally biased region" description="Basic and acidic residues" evidence="2">
    <location>
        <begin position="21"/>
        <end position="34"/>
    </location>
</feature>
<dbReference type="PANTHER" id="PTHR46515:SF1">
    <property type="entry name" value="TATA ELEMENT MODULATORY FACTOR"/>
    <property type="match status" value="1"/>
</dbReference>
<feature type="coiled-coil region" evidence="1">
    <location>
        <begin position="387"/>
        <end position="449"/>
    </location>
</feature>
<feature type="compositionally biased region" description="Basic and acidic residues" evidence="2">
    <location>
        <begin position="312"/>
        <end position="325"/>
    </location>
</feature>
<feature type="region of interest" description="Disordered" evidence="2">
    <location>
        <begin position="21"/>
        <end position="165"/>
    </location>
</feature>
<dbReference type="AlphaFoldDB" id="A0A5J4YPR4"/>
<dbReference type="InterPro" id="IPR052602">
    <property type="entry name" value="Growth_transcription_reg"/>
</dbReference>
<dbReference type="OrthoDB" id="74178at2759"/>
<feature type="region of interest" description="Disordered" evidence="2">
    <location>
        <begin position="292"/>
        <end position="349"/>
    </location>
</feature>
<gene>
    <name evidence="3" type="ORF">FVE85_9134</name>
</gene>
<name>A0A5J4YPR4_PORPP</name>
<evidence type="ECO:0000313" key="3">
    <source>
        <dbReference type="EMBL" id="KAA8492862.1"/>
    </source>
</evidence>
<proteinExistence type="predicted"/>
<feature type="coiled-coil region" evidence="1">
    <location>
        <begin position="474"/>
        <end position="570"/>
    </location>
</feature>
<evidence type="ECO:0000256" key="2">
    <source>
        <dbReference type="SAM" id="MobiDB-lite"/>
    </source>
</evidence>
<keyword evidence="1" id="KW-0175">Coiled coil</keyword>